<keyword evidence="3" id="KW-1185">Reference proteome</keyword>
<dbReference type="SUPFAM" id="SSF57889">
    <property type="entry name" value="Cysteine-rich domain"/>
    <property type="match status" value="1"/>
</dbReference>
<gene>
    <name evidence="2" type="ORF">CJ030_MR5G020287</name>
    <name evidence="1" type="ORF">CJ030_MR5G020305</name>
</gene>
<sequence length="134" mass="15362">MVNLPSDVCCDAYESICKSSPLPEEFRLIQGHGFRCVWCGCYFNVHLLCGPLPCTIKHDSHVDCLTPEASIVEDDDLNDEYYCNTCEELRDPQVRVYYCAECKFVAHMHYVISEACPLTLLFSIIYRGNFILHP</sequence>
<evidence type="ECO:0008006" key="4">
    <source>
        <dbReference type="Google" id="ProtNLM"/>
    </source>
</evidence>
<reference evidence="1" key="3">
    <citation type="submission" date="2019-09" db="EMBL/GenBank/DDBJ databases">
        <authorList>
            <person name="Gao Z."/>
        </authorList>
    </citation>
    <scope>NUCLEOTIDE SEQUENCE</scope>
    <source>
        <tissue evidence="1">Leaves</tissue>
    </source>
</reference>
<dbReference type="InterPro" id="IPR046349">
    <property type="entry name" value="C1-like_sf"/>
</dbReference>
<evidence type="ECO:0000313" key="1">
    <source>
        <dbReference type="EMBL" id="KAB1213626.1"/>
    </source>
</evidence>
<accession>A0A6A1VNW4</accession>
<protein>
    <recommendedName>
        <fullName evidence="4">DC1 domain-containing protein</fullName>
    </recommendedName>
</protein>
<organism evidence="1 3">
    <name type="scientific">Morella rubra</name>
    <name type="common">Chinese bayberry</name>
    <dbReference type="NCBI Taxonomy" id="262757"/>
    <lineage>
        <taxon>Eukaryota</taxon>
        <taxon>Viridiplantae</taxon>
        <taxon>Streptophyta</taxon>
        <taxon>Embryophyta</taxon>
        <taxon>Tracheophyta</taxon>
        <taxon>Spermatophyta</taxon>
        <taxon>Magnoliopsida</taxon>
        <taxon>eudicotyledons</taxon>
        <taxon>Gunneridae</taxon>
        <taxon>Pentapetalae</taxon>
        <taxon>rosids</taxon>
        <taxon>fabids</taxon>
        <taxon>Fagales</taxon>
        <taxon>Myricaceae</taxon>
        <taxon>Morella</taxon>
    </lineage>
</organism>
<evidence type="ECO:0000313" key="2">
    <source>
        <dbReference type="EMBL" id="KAB1213644.1"/>
    </source>
</evidence>
<reference evidence="1 3" key="2">
    <citation type="journal article" date="2019" name="Plant Biotechnol. J.">
        <title>The red bayberry genome and genetic basis of sex determination.</title>
        <authorList>
            <person name="Jia H.M."/>
            <person name="Jia H.J."/>
            <person name="Cai Q.L."/>
            <person name="Wang Y."/>
            <person name="Zhao H.B."/>
            <person name="Yang W.F."/>
            <person name="Wang G.Y."/>
            <person name="Li Y.H."/>
            <person name="Zhan D.L."/>
            <person name="Shen Y.T."/>
            <person name="Niu Q.F."/>
            <person name="Chang L."/>
            <person name="Qiu J."/>
            <person name="Zhao L."/>
            <person name="Xie H.B."/>
            <person name="Fu W.Y."/>
            <person name="Jin J."/>
            <person name="Li X.W."/>
            <person name="Jiao Y."/>
            <person name="Zhou C.C."/>
            <person name="Tu T."/>
            <person name="Chai C.Y."/>
            <person name="Gao J.L."/>
            <person name="Fan L.J."/>
            <person name="van de Weg E."/>
            <person name="Wang J.Y."/>
            <person name="Gao Z.S."/>
        </authorList>
    </citation>
    <scope>NUCLEOTIDE SEQUENCE [LARGE SCALE GENOMIC DNA]</scope>
    <source>
        <tissue evidence="1">Leaves</tissue>
    </source>
</reference>
<proteinExistence type="predicted"/>
<comment type="caution">
    <text evidence="1">The sequence shown here is derived from an EMBL/GenBank/DDBJ whole genome shotgun (WGS) entry which is preliminary data.</text>
</comment>
<dbReference type="OrthoDB" id="1744448at2759"/>
<dbReference type="AlphaFoldDB" id="A0A6A1VNW4"/>
<dbReference type="EMBL" id="RXIC02000023">
    <property type="protein sequence ID" value="KAB1213626.1"/>
    <property type="molecule type" value="Genomic_DNA"/>
</dbReference>
<dbReference type="Proteomes" id="UP000516437">
    <property type="component" value="Chromosome 5"/>
</dbReference>
<name>A0A6A1VNW4_9ROSI</name>
<evidence type="ECO:0000313" key="3">
    <source>
        <dbReference type="Proteomes" id="UP000516437"/>
    </source>
</evidence>
<dbReference type="EMBL" id="RXIC02000023">
    <property type="protein sequence ID" value="KAB1213644.1"/>
    <property type="molecule type" value="Genomic_DNA"/>
</dbReference>
<reference evidence="1" key="1">
    <citation type="submission" date="2018-07" db="EMBL/GenBank/DDBJ databases">
        <authorList>
            <person name="Gao Z.-S."/>
            <person name="Jia H.-M."/>
            <person name="Jia H.-J."/>
            <person name="Cai Q.-L."/>
            <person name="Wang Y."/>
            <person name="Zhao H.-B."/>
        </authorList>
    </citation>
    <scope>NUCLEOTIDE SEQUENCE</scope>
    <source>
        <tissue evidence="1">Leaves</tissue>
    </source>
</reference>